<keyword evidence="3" id="KW-0997">Cell inner membrane</keyword>
<feature type="binding site" evidence="12">
    <location>
        <position position="77"/>
    </location>
    <ligand>
        <name>Na(+)</name>
        <dbReference type="ChEBI" id="CHEBI:29101"/>
        <note>structural</note>
    </ligand>
</feature>
<feature type="transmembrane region" description="Helical" evidence="12">
    <location>
        <begin position="95"/>
        <end position="117"/>
    </location>
</feature>
<keyword evidence="5 12" id="KW-1133">Transmembrane helix</keyword>
<evidence type="ECO:0000256" key="10">
    <source>
        <dbReference type="ARBA" id="ARBA00035120"/>
    </source>
</evidence>
<feature type="transmembrane region" description="Helical" evidence="12">
    <location>
        <begin position="7"/>
        <end position="26"/>
    </location>
</feature>
<name>A0A1I1TTZ0_9BURK</name>
<evidence type="ECO:0000256" key="6">
    <source>
        <dbReference type="ARBA" id="ARBA00023053"/>
    </source>
</evidence>
<evidence type="ECO:0000256" key="11">
    <source>
        <dbReference type="ARBA" id="ARBA00035585"/>
    </source>
</evidence>
<evidence type="ECO:0000256" key="3">
    <source>
        <dbReference type="ARBA" id="ARBA00022519"/>
    </source>
</evidence>
<feature type="transmembrane region" description="Helical" evidence="12">
    <location>
        <begin position="66"/>
        <end position="83"/>
    </location>
</feature>
<dbReference type="NCBIfam" id="TIGR00494">
    <property type="entry name" value="crcB"/>
    <property type="match status" value="1"/>
</dbReference>
<feature type="transmembrane region" description="Helical" evidence="12">
    <location>
        <begin position="32"/>
        <end position="54"/>
    </location>
</feature>
<reference evidence="14" key="1">
    <citation type="submission" date="2016-10" db="EMBL/GenBank/DDBJ databases">
        <authorList>
            <person name="Varghese N."/>
            <person name="Submissions S."/>
        </authorList>
    </citation>
    <scope>NUCLEOTIDE SEQUENCE [LARGE SCALE GENOMIC DNA]</scope>
    <source>
        <strain evidence="14">DSM 7481</strain>
    </source>
</reference>
<sequence>MWLHITVICLAACVGALMRWGFALWLNPGGAIPWGTLAVNLIGGYCIGVALAVFTSRPDIDPAWRLLIVTGFLGTLTTFSSFSGEVVTMLMQQRFGLAFATIGLHLGGSLALTWAGMRTALWWMAR</sequence>
<proteinExistence type="inferred from homology"/>
<keyword evidence="12" id="KW-0813">Transport</keyword>
<keyword evidence="2 12" id="KW-1003">Cell membrane</keyword>
<dbReference type="GO" id="GO:0005886">
    <property type="term" value="C:plasma membrane"/>
    <property type="evidence" value="ECO:0007669"/>
    <property type="project" value="UniProtKB-SubCell"/>
</dbReference>
<dbReference type="PANTHER" id="PTHR28259">
    <property type="entry name" value="FLUORIDE EXPORT PROTEIN 1-RELATED"/>
    <property type="match status" value="1"/>
</dbReference>
<dbReference type="AlphaFoldDB" id="A0A1I1TTZ0"/>
<dbReference type="OrthoDB" id="9806299at2"/>
<dbReference type="Pfam" id="PF02537">
    <property type="entry name" value="CRCB"/>
    <property type="match status" value="1"/>
</dbReference>
<evidence type="ECO:0000256" key="8">
    <source>
        <dbReference type="ARBA" id="ARBA00023136"/>
    </source>
</evidence>
<gene>
    <name evidence="12" type="primary">fluC</name>
    <name evidence="12" type="synonym">crcB</name>
    <name evidence="13" type="ORF">SAMN04489710_10445</name>
</gene>
<keyword evidence="14" id="KW-1185">Reference proteome</keyword>
<keyword evidence="8 12" id="KW-0472">Membrane</keyword>
<dbReference type="STRING" id="32040.SAMN04489710_10445"/>
<organism evidence="13 14">
    <name type="scientific">Paracidovorax konjaci</name>
    <dbReference type="NCBI Taxonomy" id="32040"/>
    <lineage>
        <taxon>Bacteria</taxon>
        <taxon>Pseudomonadati</taxon>
        <taxon>Pseudomonadota</taxon>
        <taxon>Betaproteobacteria</taxon>
        <taxon>Burkholderiales</taxon>
        <taxon>Comamonadaceae</taxon>
        <taxon>Paracidovorax</taxon>
    </lineage>
</organism>
<evidence type="ECO:0000256" key="5">
    <source>
        <dbReference type="ARBA" id="ARBA00022989"/>
    </source>
</evidence>
<accession>A0A1I1TTZ0</accession>
<dbReference type="RefSeq" id="WP_092950547.1">
    <property type="nucleotide sequence ID" value="NZ_FOMQ01000004.1"/>
</dbReference>
<evidence type="ECO:0000313" key="14">
    <source>
        <dbReference type="Proteomes" id="UP000199517"/>
    </source>
</evidence>
<dbReference type="GO" id="GO:0140114">
    <property type="term" value="P:cellular detoxification of fluoride"/>
    <property type="evidence" value="ECO:0007669"/>
    <property type="project" value="UniProtKB-UniRule"/>
</dbReference>
<comment type="similarity">
    <text evidence="10 12">Belongs to the fluoride channel Fluc/FEX (TC 1.A.43) family.</text>
</comment>
<feature type="binding site" evidence="12">
    <location>
        <position position="74"/>
    </location>
    <ligand>
        <name>Na(+)</name>
        <dbReference type="ChEBI" id="CHEBI:29101"/>
        <note>structural</note>
    </ligand>
</feature>
<evidence type="ECO:0000256" key="7">
    <source>
        <dbReference type="ARBA" id="ARBA00023065"/>
    </source>
</evidence>
<keyword evidence="9 12" id="KW-0407">Ion channel</keyword>
<dbReference type="InterPro" id="IPR003691">
    <property type="entry name" value="FluC"/>
</dbReference>
<evidence type="ECO:0000313" key="13">
    <source>
        <dbReference type="EMBL" id="SFD61994.1"/>
    </source>
</evidence>
<comment type="activity regulation">
    <text evidence="12">Na(+) is not transported, but it plays an essential structural role and its presence is essential for fluoride channel function.</text>
</comment>
<evidence type="ECO:0000256" key="1">
    <source>
        <dbReference type="ARBA" id="ARBA00004651"/>
    </source>
</evidence>
<comment type="catalytic activity">
    <reaction evidence="11">
        <text>fluoride(in) = fluoride(out)</text>
        <dbReference type="Rhea" id="RHEA:76159"/>
        <dbReference type="ChEBI" id="CHEBI:17051"/>
    </reaction>
    <physiologicalReaction direction="left-to-right" evidence="11">
        <dbReference type="Rhea" id="RHEA:76160"/>
    </physiologicalReaction>
</comment>
<evidence type="ECO:0000256" key="2">
    <source>
        <dbReference type="ARBA" id="ARBA00022475"/>
    </source>
</evidence>
<dbReference type="PANTHER" id="PTHR28259:SF1">
    <property type="entry name" value="FLUORIDE EXPORT PROTEIN 1-RELATED"/>
    <property type="match status" value="1"/>
</dbReference>
<comment type="function">
    <text evidence="12">Fluoride-specific ion channel. Important for reducing fluoride concentration in the cell, thus reducing its toxicity.</text>
</comment>
<keyword evidence="6 12" id="KW-0915">Sodium</keyword>
<keyword evidence="7 12" id="KW-0406">Ion transport</keyword>
<dbReference type="EMBL" id="FOMQ01000004">
    <property type="protein sequence ID" value="SFD61994.1"/>
    <property type="molecule type" value="Genomic_DNA"/>
</dbReference>
<comment type="subcellular location">
    <subcellularLocation>
        <location evidence="1 12">Cell membrane</location>
        <topology evidence="1 12">Multi-pass membrane protein</topology>
    </subcellularLocation>
</comment>
<evidence type="ECO:0000256" key="4">
    <source>
        <dbReference type="ARBA" id="ARBA00022692"/>
    </source>
</evidence>
<evidence type="ECO:0000256" key="9">
    <source>
        <dbReference type="ARBA" id="ARBA00023303"/>
    </source>
</evidence>
<evidence type="ECO:0000256" key="12">
    <source>
        <dbReference type="HAMAP-Rule" id="MF_00454"/>
    </source>
</evidence>
<protein>
    <recommendedName>
        <fullName evidence="12">Fluoride-specific ion channel FluC</fullName>
    </recommendedName>
</protein>
<dbReference type="GO" id="GO:0062054">
    <property type="term" value="F:fluoride channel activity"/>
    <property type="evidence" value="ECO:0007669"/>
    <property type="project" value="UniProtKB-UniRule"/>
</dbReference>
<dbReference type="NCBIfam" id="NF010792">
    <property type="entry name" value="PRK14196.1"/>
    <property type="match status" value="1"/>
</dbReference>
<dbReference type="HAMAP" id="MF_00454">
    <property type="entry name" value="FluC"/>
    <property type="match status" value="1"/>
</dbReference>
<dbReference type="GO" id="GO:0046872">
    <property type="term" value="F:metal ion binding"/>
    <property type="evidence" value="ECO:0007669"/>
    <property type="project" value="UniProtKB-KW"/>
</dbReference>
<keyword evidence="4 12" id="KW-0812">Transmembrane</keyword>
<keyword evidence="12" id="KW-0479">Metal-binding</keyword>
<dbReference type="Proteomes" id="UP000199517">
    <property type="component" value="Unassembled WGS sequence"/>
</dbReference>